<dbReference type="RefSeq" id="WP_101183830.1">
    <property type="nucleotide sequence ID" value="NZ_CP031218.1"/>
</dbReference>
<dbReference type="AlphaFoldDB" id="A0A2N1J4T5"/>
<dbReference type="Pfam" id="PF13181">
    <property type="entry name" value="TPR_8"/>
    <property type="match status" value="2"/>
</dbReference>
<feature type="repeat" description="TPR" evidence="3">
    <location>
        <begin position="176"/>
        <end position="209"/>
    </location>
</feature>
<organism evidence="4 5">
    <name type="scientific">Malaciobacter halophilus</name>
    <dbReference type="NCBI Taxonomy" id="197482"/>
    <lineage>
        <taxon>Bacteria</taxon>
        <taxon>Pseudomonadati</taxon>
        <taxon>Campylobacterota</taxon>
        <taxon>Epsilonproteobacteria</taxon>
        <taxon>Campylobacterales</taxon>
        <taxon>Arcobacteraceae</taxon>
        <taxon>Malaciobacter</taxon>
    </lineage>
</organism>
<dbReference type="Pfam" id="PF00515">
    <property type="entry name" value="TPR_1"/>
    <property type="match status" value="2"/>
</dbReference>
<protein>
    <submittedName>
        <fullName evidence="4">Uncharacterized protein</fullName>
    </submittedName>
</protein>
<evidence type="ECO:0000256" key="1">
    <source>
        <dbReference type="ARBA" id="ARBA00022737"/>
    </source>
</evidence>
<dbReference type="SUPFAM" id="SSF48452">
    <property type="entry name" value="TPR-like"/>
    <property type="match status" value="1"/>
</dbReference>
<dbReference type="PANTHER" id="PTHR44943:SF8">
    <property type="entry name" value="TPR REPEAT-CONTAINING PROTEIN MJ0263"/>
    <property type="match status" value="1"/>
</dbReference>
<reference evidence="4 5" key="1">
    <citation type="submission" date="2017-09" db="EMBL/GenBank/DDBJ databases">
        <title>Genomics of the genus Arcobacter.</title>
        <authorList>
            <person name="Perez-Cataluna A."/>
            <person name="Figueras M.J."/>
            <person name="Salas-Masso N."/>
        </authorList>
    </citation>
    <scope>NUCLEOTIDE SEQUENCE [LARGE SCALE GENOMIC DNA]</scope>
    <source>
        <strain evidence="4 5">DSM 18005</strain>
    </source>
</reference>
<comment type="caution">
    <text evidence="4">The sequence shown here is derived from an EMBL/GenBank/DDBJ whole genome shotgun (WGS) entry which is preliminary data.</text>
</comment>
<dbReference type="PANTHER" id="PTHR44943">
    <property type="entry name" value="CELLULOSE SYNTHASE OPERON PROTEIN C"/>
    <property type="match status" value="1"/>
</dbReference>
<feature type="repeat" description="TPR" evidence="3">
    <location>
        <begin position="108"/>
        <end position="141"/>
    </location>
</feature>
<keyword evidence="1" id="KW-0677">Repeat</keyword>
<evidence type="ECO:0000313" key="4">
    <source>
        <dbReference type="EMBL" id="PKI81585.1"/>
    </source>
</evidence>
<dbReference type="PROSITE" id="PS50293">
    <property type="entry name" value="TPR_REGION"/>
    <property type="match status" value="2"/>
</dbReference>
<name>A0A2N1J4T5_9BACT</name>
<dbReference type="OrthoDB" id="9814129at2"/>
<evidence type="ECO:0000313" key="5">
    <source>
        <dbReference type="Proteomes" id="UP000233248"/>
    </source>
</evidence>
<dbReference type="SUPFAM" id="SSF53756">
    <property type="entry name" value="UDP-Glycosyltransferase/glycogen phosphorylase"/>
    <property type="match status" value="1"/>
</dbReference>
<sequence>MNKELKKAIFYHENKKLKEATIRYEKLLKNQSSLKRSDLSILYVNYANILFLDYDFKKSVFYYKKALNIDEFSYKTHFNLGVAYLQLDSLKKAISSFLEAIKLKKDYLSAYVNLGVCYKRLEKYDMALQTYKKAILLNPNDVDVIFNYSNTLYNLERFNEAIKGFKKVINIQRFHYKAYYSMGISYLALGKYSDALFCYEKAIEFKPDYADAHFAKSNILLLYGDYKKGFEEYEYRWEAKNELKKISYGIPTYDGEDLTNKTILIQQEQGFGDNIQFIRFINLVLQKGAKKVYFAVKKELKLIFENSFKEVHFVSNKTSLEDVDYFCSLMSLAKVFDIRVNNLITNEPYLKPLLSKKNILKKGFDYHVAFAWQGNKEHKNDKNRSVDISYFKILFKEFPNIAFYSLQLNEKENFYNYENVFDYSKYISNFNDSAHIANSMNLIISIDSSLAHLSGALKKKTWLILPFVPDFRWMIDTEFTPWYSSLKLYRQDETKDYLKVFQKIKSDLRAELNKN</sequence>
<dbReference type="EMBL" id="NXIF01000012">
    <property type="protein sequence ID" value="PKI81585.1"/>
    <property type="molecule type" value="Genomic_DNA"/>
</dbReference>
<evidence type="ECO:0000256" key="3">
    <source>
        <dbReference type="PROSITE-ProRule" id="PRU00339"/>
    </source>
</evidence>
<dbReference type="InterPro" id="IPR019734">
    <property type="entry name" value="TPR_rpt"/>
</dbReference>
<dbReference type="InterPro" id="IPR011990">
    <property type="entry name" value="TPR-like_helical_dom_sf"/>
</dbReference>
<dbReference type="KEGG" id="ahs:AHALO_1579"/>
<feature type="repeat" description="TPR" evidence="3">
    <location>
        <begin position="74"/>
        <end position="107"/>
    </location>
</feature>
<accession>A0A2N1J4T5</accession>
<dbReference type="Gene3D" id="1.25.40.10">
    <property type="entry name" value="Tetratricopeptide repeat domain"/>
    <property type="match status" value="3"/>
</dbReference>
<dbReference type="SMART" id="SM00028">
    <property type="entry name" value="TPR"/>
    <property type="match status" value="5"/>
</dbReference>
<gene>
    <name evidence="4" type="ORF">CP960_03410</name>
</gene>
<proteinExistence type="predicted"/>
<dbReference type="InterPro" id="IPR051685">
    <property type="entry name" value="Ycf3/AcsC/BcsC/TPR_MFPF"/>
</dbReference>
<dbReference type="PROSITE" id="PS50005">
    <property type="entry name" value="TPR"/>
    <property type="match status" value="3"/>
</dbReference>
<keyword evidence="5" id="KW-1185">Reference proteome</keyword>
<dbReference type="Proteomes" id="UP000233248">
    <property type="component" value="Unassembled WGS sequence"/>
</dbReference>
<keyword evidence="2 3" id="KW-0802">TPR repeat</keyword>
<evidence type="ECO:0000256" key="2">
    <source>
        <dbReference type="ARBA" id="ARBA00022803"/>
    </source>
</evidence>